<accession>A0A7M7HK18</accession>
<dbReference type="SUPFAM" id="SSF52540">
    <property type="entry name" value="P-loop containing nucleoside triphosphate hydrolases"/>
    <property type="match status" value="1"/>
</dbReference>
<dbReference type="InterPro" id="IPR003593">
    <property type="entry name" value="AAA+_ATPase"/>
</dbReference>
<dbReference type="Proteomes" id="UP000007110">
    <property type="component" value="Unassembled WGS sequence"/>
</dbReference>
<dbReference type="PANTHER" id="PTHR45641">
    <property type="entry name" value="TETRATRICOPEPTIDE REPEAT PROTEIN (AFU_ORTHOLOGUE AFUA_6G03870)"/>
    <property type="match status" value="1"/>
</dbReference>
<feature type="compositionally biased region" description="Basic residues" evidence="4">
    <location>
        <begin position="1017"/>
        <end position="1028"/>
    </location>
</feature>
<dbReference type="AlphaFoldDB" id="A0A7M7HK18"/>
<feature type="repeat" description="TPR" evidence="3">
    <location>
        <begin position="789"/>
        <end position="822"/>
    </location>
</feature>
<dbReference type="SMART" id="SM00028">
    <property type="entry name" value="TPR"/>
    <property type="match status" value="3"/>
</dbReference>
<dbReference type="SUPFAM" id="SSF48452">
    <property type="entry name" value="TPR-like"/>
    <property type="match status" value="1"/>
</dbReference>
<dbReference type="Pfam" id="PF13401">
    <property type="entry name" value="AAA_22"/>
    <property type="match status" value="1"/>
</dbReference>
<sequence length="1054" mass="120294">MAADLTSISRFRWMIVLLANEFEKTDLDRAKSLVKDRLGAAYQKIDEPLKFFDELENQNLIHDGDTDYLKTLLEHVSRNDLIEQVENYERERQVVVRQVFRNPSLLEGPFFGRKEIMDRIVGILDEPYDRIHCIGISGMPGSGKTRLAKEATYRLIRYGQVIFVDLRELPMIEDIFFAIMHALGVECRSYEPDMLYAYLEHYDPKKHAGAVIILDNADKPLDPGTPEKPNEAYSQFENMVDNMLNLANPKVKVVITSRIGMEHTRISSQHLHCFRLDGENDLDVEAAIEIIKYHAGKTEVEDEDARTLADLCGKIPLALKVVSSRFQDGTITPRDMIKHLSRHDDVQANRLVGSLTHLGLAKDDQLAFSLLSTIEKLPEAYQRNLVRLSVIPGTFDMKAAQDILEYQRKDRVGLKLDLQALKYRSLLESDVGEVEGKSKTGSARYSIHLLLRSFLQQLCTKTDNPLVAEYEKGEERFMKHFGKKIQRTAAVFQKDFVKALSAKQDEKANFMHVLEYFKFKKFPSDKENDWLHMAVELMMVPKERRSFYSICKGRAEKEGKKQLYAEFCCHESQHLVDLGFDVEAIMPLFDQAESILKELPDQTSNSVQLSYATLYHFRGNVMTRRLKGIDALKQLKDCLRIRKEIHGDHFLTVRTLNLLGQAMQSAAKVEGMGYIHEDMVKAIDYYRRALDMCTRITGSERHVDIPTIQLNIGSCLHELSRYGQALEFFKKSLELERLLGMDGTPGTCITLKNMAMSYFAQEKYDNALPLALRALEGRQALQGVHPNTARSLYFVGAIHLASKKYRDARRYFDRSLEMEETLWSRGMPHSPDWEHLKQRFHRLLVIQGNKQADLRYRKRFKEAEKERNRGEISGWINRGDDDSISTSSSGSIVHPAKRVRSSSESASTTSSDHTHEMSRGGRGGERGGERGAVLVAGGDEADHIMDPRDGLIIDTNEGGDLDLGEGDIQIETVSVSSGETGYSGAPPIPIRFGQSEDRTDEGSVYDQDSEEEERERQAKRKRKKKDKRKKGEEDDTDGDEQETYNWDKSLCKVM</sequence>
<evidence type="ECO:0000256" key="1">
    <source>
        <dbReference type="ARBA" id="ARBA00022737"/>
    </source>
</evidence>
<feature type="compositionally biased region" description="Basic and acidic residues" evidence="4">
    <location>
        <begin position="912"/>
        <end position="929"/>
    </location>
</feature>
<dbReference type="PROSITE" id="PS50005">
    <property type="entry name" value="TPR"/>
    <property type="match status" value="2"/>
</dbReference>
<evidence type="ECO:0000313" key="6">
    <source>
        <dbReference type="EnsemblMetazoa" id="XP_011683575"/>
    </source>
</evidence>
<dbReference type="EnsemblMetazoa" id="XM_011685273">
    <property type="protein sequence ID" value="XP_011683575"/>
    <property type="gene ID" value="LOC100890186"/>
</dbReference>
<feature type="region of interest" description="Disordered" evidence="4">
    <location>
        <begin position="975"/>
        <end position="1054"/>
    </location>
</feature>
<feature type="region of interest" description="Disordered" evidence="4">
    <location>
        <begin position="873"/>
        <end position="930"/>
    </location>
</feature>
<dbReference type="OrthoDB" id="100767at2759"/>
<dbReference type="KEGG" id="spu:100890186"/>
<dbReference type="InterPro" id="IPR049945">
    <property type="entry name" value="AAA_22"/>
</dbReference>
<keyword evidence="2 3" id="KW-0802">TPR repeat</keyword>
<dbReference type="PROSITE" id="PS50168">
    <property type="entry name" value="DED"/>
    <property type="match status" value="1"/>
</dbReference>
<name>A0A7M7HK18_STRPU</name>
<proteinExistence type="predicted"/>
<dbReference type="InParanoid" id="A0A7M7HK18"/>
<dbReference type="Gene3D" id="1.10.533.10">
    <property type="entry name" value="Death Domain, Fas"/>
    <property type="match status" value="1"/>
</dbReference>
<dbReference type="InterPro" id="IPR019734">
    <property type="entry name" value="TPR_rpt"/>
</dbReference>
<dbReference type="SMART" id="SM00382">
    <property type="entry name" value="AAA"/>
    <property type="match status" value="1"/>
</dbReference>
<evidence type="ECO:0000259" key="5">
    <source>
        <dbReference type="PROSITE" id="PS50168"/>
    </source>
</evidence>
<dbReference type="Pfam" id="PF01335">
    <property type="entry name" value="DED"/>
    <property type="match status" value="1"/>
</dbReference>
<evidence type="ECO:0000313" key="7">
    <source>
        <dbReference type="Proteomes" id="UP000007110"/>
    </source>
</evidence>
<evidence type="ECO:0000256" key="3">
    <source>
        <dbReference type="PROSITE-ProRule" id="PRU00339"/>
    </source>
</evidence>
<keyword evidence="7" id="KW-1185">Reference proteome</keyword>
<keyword evidence="1" id="KW-0677">Repeat</keyword>
<dbReference type="GeneID" id="100890186"/>
<dbReference type="SUPFAM" id="SSF47986">
    <property type="entry name" value="DEATH domain"/>
    <property type="match status" value="1"/>
</dbReference>
<organism evidence="6 7">
    <name type="scientific">Strongylocentrotus purpuratus</name>
    <name type="common">Purple sea urchin</name>
    <dbReference type="NCBI Taxonomy" id="7668"/>
    <lineage>
        <taxon>Eukaryota</taxon>
        <taxon>Metazoa</taxon>
        <taxon>Echinodermata</taxon>
        <taxon>Eleutherozoa</taxon>
        <taxon>Echinozoa</taxon>
        <taxon>Echinoidea</taxon>
        <taxon>Euechinoidea</taxon>
        <taxon>Echinacea</taxon>
        <taxon>Camarodonta</taxon>
        <taxon>Echinidea</taxon>
        <taxon>Strongylocentrotidae</taxon>
        <taxon>Strongylocentrotus</taxon>
    </lineage>
</organism>
<evidence type="ECO:0000256" key="4">
    <source>
        <dbReference type="SAM" id="MobiDB-lite"/>
    </source>
</evidence>
<evidence type="ECO:0000256" key="2">
    <source>
        <dbReference type="ARBA" id="ARBA00022803"/>
    </source>
</evidence>
<dbReference type="OMA" id="FAIMHAF"/>
<feature type="compositionally biased region" description="Acidic residues" evidence="4">
    <location>
        <begin position="1033"/>
        <end position="1042"/>
    </location>
</feature>
<dbReference type="GO" id="GO:0016887">
    <property type="term" value="F:ATP hydrolysis activity"/>
    <property type="evidence" value="ECO:0007669"/>
    <property type="project" value="InterPro"/>
</dbReference>
<dbReference type="InterPro" id="IPR011990">
    <property type="entry name" value="TPR-like_helical_dom_sf"/>
</dbReference>
<dbReference type="SMART" id="SM00031">
    <property type="entry name" value="DED"/>
    <property type="match status" value="1"/>
</dbReference>
<dbReference type="Pfam" id="PF13424">
    <property type="entry name" value="TPR_12"/>
    <property type="match status" value="2"/>
</dbReference>
<dbReference type="Gene3D" id="1.25.40.10">
    <property type="entry name" value="Tetratricopeptide repeat domain"/>
    <property type="match status" value="2"/>
</dbReference>
<feature type="repeat" description="TPR" evidence="3">
    <location>
        <begin position="706"/>
        <end position="739"/>
    </location>
</feature>
<dbReference type="InterPro" id="IPR001875">
    <property type="entry name" value="DED_dom"/>
</dbReference>
<dbReference type="InterPro" id="IPR027417">
    <property type="entry name" value="P-loop_NTPase"/>
</dbReference>
<reference evidence="6" key="2">
    <citation type="submission" date="2021-01" db="UniProtKB">
        <authorList>
            <consortium name="EnsemblMetazoa"/>
        </authorList>
    </citation>
    <scope>IDENTIFICATION</scope>
</reference>
<feature type="compositionally biased region" description="Low complexity" evidence="4">
    <location>
        <begin position="902"/>
        <end position="911"/>
    </location>
</feature>
<dbReference type="RefSeq" id="XP_011683575.2">
    <property type="nucleotide sequence ID" value="XM_011685273.2"/>
</dbReference>
<dbReference type="PRINTS" id="PR00364">
    <property type="entry name" value="DISEASERSIST"/>
</dbReference>
<protein>
    <recommendedName>
        <fullName evidence="5">DED domain-containing protein</fullName>
    </recommendedName>
</protein>
<reference evidence="7" key="1">
    <citation type="submission" date="2015-02" db="EMBL/GenBank/DDBJ databases">
        <title>Genome sequencing for Strongylocentrotus purpuratus.</title>
        <authorList>
            <person name="Murali S."/>
            <person name="Liu Y."/>
            <person name="Vee V."/>
            <person name="English A."/>
            <person name="Wang M."/>
            <person name="Skinner E."/>
            <person name="Han Y."/>
            <person name="Muzny D.M."/>
            <person name="Worley K.C."/>
            <person name="Gibbs R.A."/>
        </authorList>
    </citation>
    <scope>NUCLEOTIDE SEQUENCE</scope>
</reference>
<dbReference type="PANTHER" id="PTHR45641:SF1">
    <property type="entry name" value="AAA+ ATPASE DOMAIN-CONTAINING PROTEIN"/>
    <property type="match status" value="1"/>
</dbReference>
<dbReference type="InterPro" id="IPR011029">
    <property type="entry name" value="DEATH-like_dom_sf"/>
</dbReference>
<dbReference type="GO" id="GO:0042981">
    <property type="term" value="P:regulation of apoptotic process"/>
    <property type="evidence" value="ECO:0007669"/>
    <property type="project" value="InterPro"/>
</dbReference>
<dbReference type="CDD" id="cd00045">
    <property type="entry name" value="DED"/>
    <property type="match status" value="1"/>
</dbReference>
<dbReference type="Gene3D" id="3.40.50.300">
    <property type="entry name" value="P-loop containing nucleotide triphosphate hydrolases"/>
    <property type="match status" value="1"/>
</dbReference>
<feature type="domain" description="DED" evidence="5">
    <location>
        <begin position="10"/>
        <end position="87"/>
    </location>
</feature>